<dbReference type="InterPro" id="IPR025302">
    <property type="entry name" value="DrrA1/2-like_C"/>
</dbReference>
<name>A0ABV5N9U8_9ACTN</name>
<evidence type="ECO:0000259" key="10">
    <source>
        <dbReference type="PROSITE" id="PS50893"/>
    </source>
</evidence>
<keyword evidence="3" id="KW-1003">Cell membrane</keyword>
<keyword evidence="6" id="KW-1278">Translocase</keyword>
<keyword evidence="8" id="KW-0046">Antibiotic resistance</keyword>
<evidence type="ECO:0000256" key="1">
    <source>
        <dbReference type="ARBA" id="ARBA00004413"/>
    </source>
</evidence>
<dbReference type="SMART" id="SM00382">
    <property type="entry name" value="AAA"/>
    <property type="match status" value="1"/>
</dbReference>
<gene>
    <name evidence="11" type="ORF">ACFF45_31365</name>
</gene>
<keyword evidence="4" id="KW-0547">Nucleotide-binding</keyword>
<dbReference type="InterPro" id="IPR050763">
    <property type="entry name" value="ABC_transporter_ATP-binding"/>
</dbReference>
<evidence type="ECO:0000256" key="3">
    <source>
        <dbReference type="ARBA" id="ARBA00022475"/>
    </source>
</evidence>
<comment type="subcellular location">
    <subcellularLocation>
        <location evidence="1">Cell membrane</location>
        <topology evidence="1">Peripheral membrane protein</topology>
        <orientation evidence="1">Cytoplasmic side</orientation>
    </subcellularLocation>
</comment>
<dbReference type="Gene3D" id="3.40.50.300">
    <property type="entry name" value="P-loop containing nucleotide triphosphate hydrolases"/>
    <property type="match status" value="1"/>
</dbReference>
<dbReference type="SUPFAM" id="SSF52540">
    <property type="entry name" value="P-loop containing nucleoside triphosphate hydrolases"/>
    <property type="match status" value="1"/>
</dbReference>
<proteinExistence type="inferred from homology"/>
<dbReference type="Pfam" id="PF00005">
    <property type="entry name" value="ABC_tran"/>
    <property type="match status" value="1"/>
</dbReference>
<dbReference type="InterPro" id="IPR003439">
    <property type="entry name" value="ABC_transporter-like_ATP-bd"/>
</dbReference>
<feature type="domain" description="ABC transporter" evidence="10">
    <location>
        <begin position="7"/>
        <end position="237"/>
    </location>
</feature>
<dbReference type="GO" id="GO:0005524">
    <property type="term" value="F:ATP binding"/>
    <property type="evidence" value="ECO:0007669"/>
    <property type="project" value="UniProtKB-KW"/>
</dbReference>
<dbReference type="InterPro" id="IPR027417">
    <property type="entry name" value="P-loop_NTPase"/>
</dbReference>
<accession>A0ABV5N9U8</accession>
<evidence type="ECO:0000313" key="11">
    <source>
        <dbReference type="EMBL" id="MFB9467066.1"/>
    </source>
</evidence>
<evidence type="ECO:0000256" key="8">
    <source>
        <dbReference type="ARBA" id="ARBA00023251"/>
    </source>
</evidence>
<dbReference type="PROSITE" id="PS50893">
    <property type="entry name" value="ABC_TRANSPORTER_2"/>
    <property type="match status" value="1"/>
</dbReference>
<evidence type="ECO:0000256" key="4">
    <source>
        <dbReference type="ARBA" id="ARBA00022741"/>
    </source>
</evidence>
<evidence type="ECO:0000313" key="12">
    <source>
        <dbReference type="Proteomes" id="UP001589709"/>
    </source>
</evidence>
<reference evidence="11 12" key="1">
    <citation type="submission" date="2024-09" db="EMBL/GenBank/DDBJ databases">
        <authorList>
            <person name="Sun Q."/>
            <person name="Mori K."/>
        </authorList>
    </citation>
    <scope>NUCLEOTIDE SEQUENCE [LARGE SCALE GENOMIC DNA]</scope>
    <source>
        <strain evidence="11 12">JCM 6917</strain>
    </source>
</reference>
<evidence type="ECO:0000256" key="2">
    <source>
        <dbReference type="ARBA" id="ARBA00022448"/>
    </source>
</evidence>
<dbReference type="EMBL" id="JBHMCY010000089">
    <property type="protein sequence ID" value="MFB9467066.1"/>
    <property type="molecule type" value="Genomic_DNA"/>
</dbReference>
<dbReference type="InterPro" id="IPR005894">
    <property type="entry name" value="DrrA"/>
</dbReference>
<evidence type="ECO:0000256" key="6">
    <source>
        <dbReference type="ARBA" id="ARBA00022967"/>
    </source>
</evidence>
<dbReference type="PANTHER" id="PTHR42711">
    <property type="entry name" value="ABC TRANSPORTER ATP-BINDING PROTEIN"/>
    <property type="match status" value="1"/>
</dbReference>
<dbReference type="NCBIfam" id="TIGR01188">
    <property type="entry name" value="drrA"/>
    <property type="match status" value="1"/>
</dbReference>
<evidence type="ECO:0000256" key="5">
    <source>
        <dbReference type="ARBA" id="ARBA00022840"/>
    </source>
</evidence>
<keyword evidence="7" id="KW-0472">Membrane</keyword>
<keyword evidence="2" id="KW-0813">Transport</keyword>
<protein>
    <submittedName>
        <fullName evidence="11">ATP-binding cassette domain-containing protein</fullName>
    </submittedName>
</protein>
<evidence type="ECO:0000256" key="9">
    <source>
        <dbReference type="ARBA" id="ARBA00049985"/>
    </source>
</evidence>
<dbReference type="RefSeq" id="WP_381350175.1">
    <property type="nucleotide sequence ID" value="NZ_JBHMCY010000089.1"/>
</dbReference>
<comment type="similarity">
    <text evidence="9">Belongs to the ABC transporter superfamily. Drug exporter-1 (DrugE1) (TC 3.A.1.105) family.</text>
</comment>
<dbReference type="InterPro" id="IPR017871">
    <property type="entry name" value="ABC_transporter-like_CS"/>
</dbReference>
<comment type="caution">
    <text evidence="11">The sequence shown here is derived from an EMBL/GenBank/DDBJ whole genome shotgun (WGS) entry which is preliminary data.</text>
</comment>
<sequence>MIQDLAVEASGLRKSYGKVQVLRGVDISVRKGSVFALLGPNGSGKTTTVRILSTLTSPDAGQAKVAGFDIARERRNVRQRITLTGQQAAIDKNQTGAENLYMMARLSGLPRGEAHERARYLLDRFDLTEAGGRRLGTYSGGMARRLDLAASLVGAPSVVFLDEPTTGLDPRSRQALWGVIADLTASGLTVFLTTQYLEEADRLADRVALLDGGTVVAEGTPDELKERVAGQRLDLELADRVAFETVLGLLGDRAAEQDRDLLTVGVATDGSASQVRALLDEVDPGRDRVTKFDVRSATLDDVFLALTGRTAASAEADEVKETAGV</sequence>
<organism evidence="11 12">
    <name type="scientific">Streptomyces cinereospinus</name>
    <dbReference type="NCBI Taxonomy" id="285561"/>
    <lineage>
        <taxon>Bacteria</taxon>
        <taxon>Bacillati</taxon>
        <taxon>Actinomycetota</taxon>
        <taxon>Actinomycetes</taxon>
        <taxon>Kitasatosporales</taxon>
        <taxon>Streptomycetaceae</taxon>
        <taxon>Streptomyces</taxon>
    </lineage>
</organism>
<keyword evidence="12" id="KW-1185">Reference proteome</keyword>
<evidence type="ECO:0000256" key="7">
    <source>
        <dbReference type="ARBA" id="ARBA00023136"/>
    </source>
</evidence>
<dbReference type="Proteomes" id="UP001589709">
    <property type="component" value="Unassembled WGS sequence"/>
</dbReference>
<dbReference type="PROSITE" id="PS00211">
    <property type="entry name" value="ABC_TRANSPORTER_1"/>
    <property type="match status" value="1"/>
</dbReference>
<dbReference type="PANTHER" id="PTHR42711:SF19">
    <property type="entry name" value="DOXORUBICIN RESISTANCE ATP-BINDING PROTEIN DRRA"/>
    <property type="match status" value="1"/>
</dbReference>
<dbReference type="Pfam" id="PF13732">
    <property type="entry name" value="DrrA1-3_C"/>
    <property type="match status" value="1"/>
</dbReference>
<dbReference type="InterPro" id="IPR003593">
    <property type="entry name" value="AAA+_ATPase"/>
</dbReference>
<keyword evidence="5 11" id="KW-0067">ATP-binding</keyword>